<dbReference type="AlphaFoldDB" id="A0A8T2IDV9"/>
<gene>
    <name evidence="2" type="ORF">GDO86_020044</name>
</gene>
<feature type="region of interest" description="Disordered" evidence="1">
    <location>
        <begin position="1"/>
        <end position="56"/>
    </location>
</feature>
<sequence>MSLSQVNVEIPGSRCLGPGTTTRRSWEREPQSAQPRPTGRKRRSRGGKIHGGDSAWSTVTSMVVGGARPLRTDTPRSWIG</sequence>
<protein>
    <submittedName>
        <fullName evidence="2">Uncharacterized protein</fullName>
    </submittedName>
</protein>
<proteinExistence type="predicted"/>
<keyword evidence="3" id="KW-1185">Reference proteome</keyword>
<reference evidence="2" key="1">
    <citation type="thesis" date="2020" institute="ProQuest LLC" country="789 East Eisenhower Parkway, Ann Arbor, MI, USA">
        <title>Comparative Genomics and Chromosome Evolution.</title>
        <authorList>
            <person name="Mudd A.B."/>
        </authorList>
    </citation>
    <scope>NUCLEOTIDE SEQUENCE</scope>
    <source>
        <strain evidence="2">Female2</strain>
        <tissue evidence="2">Blood</tissue>
    </source>
</reference>
<evidence type="ECO:0000256" key="1">
    <source>
        <dbReference type="SAM" id="MobiDB-lite"/>
    </source>
</evidence>
<dbReference type="Proteomes" id="UP000812440">
    <property type="component" value="Unassembled WGS sequence"/>
</dbReference>
<accession>A0A8T2IDV9</accession>
<comment type="caution">
    <text evidence="2">The sequence shown here is derived from an EMBL/GenBank/DDBJ whole genome shotgun (WGS) entry which is preliminary data.</text>
</comment>
<name>A0A8T2IDV9_9PIPI</name>
<organism evidence="2 3">
    <name type="scientific">Hymenochirus boettgeri</name>
    <name type="common">Congo dwarf clawed frog</name>
    <dbReference type="NCBI Taxonomy" id="247094"/>
    <lineage>
        <taxon>Eukaryota</taxon>
        <taxon>Metazoa</taxon>
        <taxon>Chordata</taxon>
        <taxon>Craniata</taxon>
        <taxon>Vertebrata</taxon>
        <taxon>Euteleostomi</taxon>
        <taxon>Amphibia</taxon>
        <taxon>Batrachia</taxon>
        <taxon>Anura</taxon>
        <taxon>Pipoidea</taxon>
        <taxon>Pipidae</taxon>
        <taxon>Pipinae</taxon>
        <taxon>Hymenochirus</taxon>
    </lineage>
</organism>
<evidence type="ECO:0000313" key="3">
    <source>
        <dbReference type="Proteomes" id="UP000812440"/>
    </source>
</evidence>
<feature type="compositionally biased region" description="Basic residues" evidence="1">
    <location>
        <begin position="38"/>
        <end position="48"/>
    </location>
</feature>
<evidence type="ECO:0000313" key="2">
    <source>
        <dbReference type="EMBL" id="KAG8430759.1"/>
    </source>
</evidence>
<dbReference type="EMBL" id="JAACNH010000655">
    <property type="protein sequence ID" value="KAG8430759.1"/>
    <property type="molecule type" value="Genomic_DNA"/>
</dbReference>